<accession>A0A8K0E4B9</accession>
<sequence length="396" mass="43196">MPRTENSADGQNDDRKRELGNSSTDGGASTEGLPLSKEELKTEEVCTSNDFIGHSAREHSRRKTVLFNYVPRHHSPGKSTEDARCLLLRPKEEPANVFKVLASTSSAGESTVITECSQHGVDPERSEAERSVEKSSDSDQKRFKNGGKELDMLGVSTGVHKEPRCGFPLDALSLLADVGVSLQKIPRGCHDNRPCFVSDDTGVIETFVKTTEKGRDQHRDGISSKRGISKTIPATGVSHSTQNAIQNTTEYKDSKGYYQRPQQLAMLSTPSKAPYPTFLAQYQQRQSNKKQVEGTSAKRKGLCSPKSTTTGKKLKTTTLTMKAGRTTTNSGAQNVADKACPVLSVESPVPNDGAVENRPLTTTERHRMVLIMYAPQGRSGVSTVATQEQDENVQID</sequence>
<proteinExistence type="predicted"/>
<name>A0A8K0E4B9_BRALA</name>
<gene>
    <name evidence="2" type="primary">Hypp6448</name>
    <name evidence="2" type="ORF">BLAG_LOCUS5364</name>
</gene>
<evidence type="ECO:0000313" key="3">
    <source>
        <dbReference type="Proteomes" id="UP000838412"/>
    </source>
</evidence>
<dbReference type="OrthoDB" id="10409285at2759"/>
<organism evidence="2 3">
    <name type="scientific">Branchiostoma lanceolatum</name>
    <name type="common">Common lancelet</name>
    <name type="synonym">Amphioxus lanceolatum</name>
    <dbReference type="NCBI Taxonomy" id="7740"/>
    <lineage>
        <taxon>Eukaryota</taxon>
        <taxon>Metazoa</taxon>
        <taxon>Chordata</taxon>
        <taxon>Cephalochordata</taxon>
        <taxon>Leptocardii</taxon>
        <taxon>Amphioxiformes</taxon>
        <taxon>Branchiostomatidae</taxon>
        <taxon>Branchiostoma</taxon>
    </lineage>
</organism>
<keyword evidence="3" id="KW-1185">Reference proteome</keyword>
<feature type="compositionally biased region" description="Low complexity" evidence="1">
    <location>
        <begin position="306"/>
        <end position="322"/>
    </location>
</feature>
<feature type="compositionally biased region" description="Basic and acidic residues" evidence="1">
    <location>
        <begin position="121"/>
        <end position="148"/>
    </location>
</feature>
<feature type="region of interest" description="Disordered" evidence="1">
    <location>
        <begin position="1"/>
        <end position="44"/>
    </location>
</feature>
<feature type="compositionally biased region" description="Basic and acidic residues" evidence="1">
    <location>
        <begin position="212"/>
        <end position="223"/>
    </location>
</feature>
<dbReference type="AlphaFoldDB" id="A0A8K0E4B9"/>
<feature type="region of interest" description="Disordered" evidence="1">
    <location>
        <begin position="212"/>
        <end position="236"/>
    </location>
</feature>
<feature type="compositionally biased region" description="Polar residues" evidence="1">
    <location>
        <begin position="1"/>
        <end position="10"/>
    </location>
</feature>
<protein>
    <submittedName>
        <fullName evidence="2">Hypp6448 protein</fullName>
    </submittedName>
</protein>
<feature type="region of interest" description="Disordered" evidence="1">
    <location>
        <begin position="284"/>
        <end position="335"/>
    </location>
</feature>
<reference evidence="2" key="1">
    <citation type="submission" date="2022-01" db="EMBL/GenBank/DDBJ databases">
        <authorList>
            <person name="Braso-Vives M."/>
        </authorList>
    </citation>
    <scope>NUCLEOTIDE SEQUENCE</scope>
</reference>
<dbReference type="EMBL" id="OV696697">
    <property type="protein sequence ID" value="CAH1241950.1"/>
    <property type="molecule type" value="Genomic_DNA"/>
</dbReference>
<evidence type="ECO:0000256" key="1">
    <source>
        <dbReference type="SAM" id="MobiDB-lite"/>
    </source>
</evidence>
<evidence type="ECO:0000313" key="2">
    <source>
        <dbReference type="EMBL" id="CAH1241950.1"/>
    </source>
</evidence>
<dbReference type="Proteomes" id="UP000838412">
    <property type="component" value="Chromosome 12"/>
</dbReference>
<feature type="region of interest" description="Disordered" evidence="1">
    <location>
        <begin position="109"/>
        <end position="148"/>
    </location>
</feature>